<feature type="transmembrane region" description="Helical" evidence="16">
    <location>
        <begin position="359"/>
        <end position="381"/>
    </location>
</feature>
<evidence type="ECO:0000256" key="5">
    <source>
        <dbReference type="ARBA" id="ARBA00022692"/>
    </source>
</evidence>
<dbReference type="InterPro" id="IPR023214">
    <property type="entry name" value="HAD_sf"/>
</dbReference>
<evidence type="ECO:0000256" key="1">
    <source>
        <dbReference type="ARBA" id="ARBA00004651"/>
    </source>
</evidence>
<evidence type="ECO:0000256" key="13">
    <source>
        <dbReference type="ARBA" id="ARBA00023065"/>
    </source>
</evidence>
<dbReference type="SUPFAM" id="SSF81660">
    <property type="entry name" value="Metal cation-transporting ATPase, ATP-binding domain N"/>
    <property type="match status" value="1"/>
</dbReference>
<keyword evidence="14 16" id="KW-0472">Membrane</keyword>
<keyword evidence="13" id="KW-0406">Ion transport</keyword>
<feature type="transmembrane region" description="Helical" evidence="16">
    <location>
        <begin position="103"/>
        <end position="125"/>
    </location>
</feature>
<evidence type="ECO:0000256" key="10">
    <source>
        <dbReference type="ARBA" id="ARBA00022967"/>
    </source>
</evidence>
<dbReference type="SUPFAM" id="SSF81653">
    <property type="entry name" value="Calcium ATPase, transduction domain A"/>
    <property type="match status" value="1"/>
</dbReference>
<dbReference type="SUPFAM" id="SSF56784">
    <property type="entry name" value="HAD-like"/>
    <property type="match status" value="1"/>
</dbReference>
<reference evidence="18 19" key="1">
    <citation type="submission" date="2016-10" db="EMBL/GenBank/DDBJ databases">
        <title>Comparative genomics uncovers the prolific and rare metabolic potential of the cyanobacterial genus Moorea.</title>
        <authorList>
            <person name="Leao T."/>
            <person name="Castelao G."/>
            <person name="Korobeynikov A."/>
            <person name="Monroe E.A."/>
            <person name="Podell S."/>
            <person name="Glukhov E."/>
            <person name="Allen E."/>
            <person name="Gerwick W.H."/>
            <person name="Gerwick L."/>
        </authorList>
    </citation>
    <scope>NUCLEOTIDE SEQUENCE [LARGE SCALE GENOMIC DNA]</scope>
    <source>
        <strain evidence="18 19">PNG5-198</strain>
    </source>
</reference>
<dbReference type="Gene3D" id="3.40.50.1000">
    <property type="entry name" value="HAD superfamily/HAD-like"/>
    <property type="match status" value="2"/>
</dbReference>
<dbReference type="Gene3D" id="3.40.1110.10">
    <property type="entry name" value="Calcium-transporting ATPase, cytoplasmic domain N"/>
    <property type="match status" value="2"/>
</dbReference>
<dbReference type="InterPro" id="IPR059000">
    <property type="entry name" value="ATPase_P-type_domA"/>
</dbReference>
<keyword evidence="10" id="KW-1278">Translocase</keyword>
<evidence type="ECO:0000313" key="19">
    <source>
        <dbReference type="Proteomes" id="UP000186657"/>
    </source>
</evidence>
<keyword evidence="12" id="KW-0186">Copper</keyword>
<dbReference type="Gene3D" id="3.30.70.100">
    <property type="match status" value="1"/>
</dbReference>
<dbReference type="InterPro" id="IPR006121">
    <property type="entry name" value="HMA_dom"/>
</dbReference>
<dbReference type="InterPro" id="IPR001757">
    <property type="entry name" value="P_typ_ATPase"/>
</dbReference>
<comment type="similarity">
    <text evidence="2 16">Belongs to the cation transport ATPase (P-type) (TC 3.A.3) family. Type IB subfamily.</text>
</comment>
<keyword evidence="19" id="KW-1185">Reference proteome</keyword>
<feature type="transmembrane region" description="Helical" evidence="16">
    <location>
        <begin position="169"/>
        <end position="186"/>
    </location>
</feature>
<dbReference type="NCBIfam" id="TIGR01494">
    <property type="entry name" value="ATPase_P-type"/>
    <property type="match status" value="2"/>
</dbReference>
<dbReference type="PANTHER" id="PTHR43520">
    <property type="entry name" value="ATP7, ISOFORM B"/>
    <property type="match status" value="1"/>
</dbReference>
<dbReference type="NCBIfam" id="TIGR01525">
    <property type="entry name" value="ATPase-IB_hvy"/>
    <property type="match status" value="1"/>
</dbReference>
<evidence type="ECO:0000256" key="4">
    <source>
        <dbReference type="ARBA" id="ARBA00022448"/>
    </source>
</evidence>
<dbReference type="FunFam" id="2.70.150.10:FF:000002">
    <property type="entry name" value="Copper-transporting ATPase 1, putative"/>
    <property type="match status" value="1"/>
</dbReference>
<keyword evidence="9 16" id="KW-0067">ATP-binding</keyword>
<name>A0A1U7N4R3_9CYAN</name>
<evidence type="ECO:0000256" key="2">
    <source>
        <dbReference type="ARBA" id="ARBA00006024"/>
    </source>
</evidence>
<comment type="catalytic activity">
    <reaction evidence="15">
        <text>Cu(+)(in) + ATP + H2O = Cu(+)(out) + ADP + phosphate + H(+)</text>
        <dbReference type="Rhea" id="RHEA:25792"/>
        <dbReference type="ChEBI" id="CHEBI:15377"/>
        <dbReference type="ChEBI" id="CHEBI:15378"/>
        <dbReference type="ChEBI" id="CHEBI:30616"/>
        <dbReference type="ChEBI" id="CHEBI:43474"/>
        <dbReference type="ChEBI" id="CHEBI:49552"/>
        <dbReference type="ChEBI" id="CHEBI:456216"/>
        <dbReference type="EC" id="7.2.2.8"/>
    </reaction>
</comment>
<dbReference type="Pfam" id="PF00702">
    <property type="entry name" value="Hydrolase"/>
    <property type="match status" value="1"/>
</dbReference>
<dbReference type="InterPro" id="IPR017969">
    <property type="entry name" value="Heavy-metal-associated_CS"/>
</dbReference>
<keyword evidence="5 16" id="KW-0812">Transmembrane</keyword>
<dbReference type="GO" id="GO:0055070">
    <property type="term" value="P:copper ion homeostasis"/>
    <property type="evidence" value="ECO:0007669"/>
    <property type="project" value="TreeGrafter"/>
</dbReference>
<protein>
    <recommendedName>
        <fullName evidence="3">P-type Cu(+) transporter</fullName>
        <ecNumber evidence="3">7.2.2.8</ecNumber>
    </recommendedName>
</protein>
<dbReference type="PROSITE" id="PS00154">
    <property type="entry name" value="ATPASE_E1_E2"/>
    <property type="match status" value="1"/>
</dbReference>
<dbReference type="InterPro" id="IPR027256">
    <property type="entry name" value="P-typ_ATPase_IB"/>
</dbReference>
<feature type="transmembrane region" description="Helical" evidence="16">
    <location>
        <begin position="137"/>
        <end position="157"/>
    </location>
</feature>
<dbReference type="PRINTS" id="PR00119">
    <property type="entry name" value="CATATPASE"/>
</dbReference>
<dbReference type="InterPro" id="IPR018303">
    <property type="entry name" value="ATPase_P-typ_P_site"/>
</dbReference>
<dbReference type="InterPro" id="IPR023298">
    <property type="entry name" value="ATPase_P-typ_TM_dom_sf"/>
</dbReference>
<evidence type="ECO:0000256" key="3">
    <source>
        <dbReference type="ARBA" id="ARBA00012517"/>
    </source>
</evidence>
<comment type="subcellular location">
    <subcellularLocation>
        <location evidence="1">Cell membrane</location>
        <topology evidence="1">Multi-pass membrane protein</topology>
    </subcellularLocation>
</comment>
<dbReference type="PRINTS" id="PR00120">
    <property type="entry name" value="HATPASE"/>
</dbReference>
<dbReference type="RefSeq" id="WP_075901590.1">
    <property type="nucleotide sequence ID" value="NZ_MKZS01000001.1"/>
</dbReference>
<keyword evidence="4" id="KW-0813">Transport</keyword>
<dbReference type="Pfam" id="PF00403">
    <property type="entry name" value="HMA"/>
    <property type="match status" value="1"/>
</dbReference>
<feature type="transmembrane region" description="Helical" evidence="16">
    <location>
        <begin position="782"/>
        <end position="805"/>
    </location>
</feature>
<keyword evidence="6 16" id="KW-0479">Metal-binding</keyword>
<evidence type="ECO:0000256" key="16">
    <source>
        <dbReference type="RuleBase" id="RU362081"/>
    </source>
</evidence>
<dbReference type="GO" id="GO:0016887">
    <property type="term" value="F:ATP hydrolysis activity"/>
    <property type="evidence" value="ECO:0007669"/>
    <property type="project" value="InterPro"/>
</dbReference>
<feature type="transmembrane region" description="Helical" evidence="16">
    <location>
        <begin position="387"/>
        <end position="408"/>
    </location>
</feature>
<evidence type="ECO:0000256" key="15">
    <source>
        <dbReference type="ARBA" id="ARBA00049289"/>
    </source>
</evidence>
<dbReference type="GO" id="GO:0005886">
    <property type="term" value="C:plasma membrane"/>
    <property type="evidence" value="ECO:0007669"/>
    <property type="project" value="UniProtKB-SubCell"/>
</dbReference>
<dbReference type="EC" id="7.2.2.8" evidence="3"/>
<evidence type="ECO:0000256" key="11">
    <source>
        <dbReference type="ARBA" id="ARBA00022989"/>
    </source>
</evidence>
<evidence type="ECO:0000256" key="6">
    <source>
        <dbReference type="ARBA" id="ARBA00022723"/>
    </source>
</evidence>
<organism evidence="18 19">
    <name type="scientific">Moorena bouillonii PNG</name>
    <dbReference type="NCBI Taxonomy" id="568701"/>
    <lineage>
        <taxon>Bacteria</taxon>
        <taxon>Bacillati</taxon>
        <taxon>Cyanobacteriota</taxon>
        <taxon>Cyanophyceae</taxon>
        <taxon>Coleofasciculales</taxon>
        <taxon>Coleofasciculaceae</taxon>
        <taxon>Moorena</taxon>
    </lineage>
</organism>
<dbReference type="AlphaFoldDB" id="A0A1U7N4R3"/>
<dbReference type="SFLD" id="SFLDG00002">
    <property type="entry name" value="C1.7:_P-type_atpase_like"/>
    <property type="match status" value="1"/>
</dbReference>
<dbReference type="CDD" id="cd02094">
    <property type="entry name" value="P-type_ATPase_Cu-like"/>
    <property type="match status" value="1"/>
</dbReference>
<comment type="caution">
    <text evidence="18">The sequence shown here is derived from an EMBL/GenBank/DDBJ whole genome shotgun (WGS) entry which is preliminary data.</text>
</comment>
<dbReference type="GO" id="GO:0005524">
    <property type="term" value="F:ATP binding"/>
    <property type="evidence" value="ECO:0007669"/>
    <property type="project" value="UniProtKB-UniRule"/>
</dbReference>
<sequence length="840" mass="89772">MTQQNFRLQGMSCAGCARRIETLIQRVPDVVECRVNFGTEEASITYNTEETNPEKTNQQLTKLIEQTVSDAGYQAYPIEDISDQPDDIESQRQGETLDLKRKFIVGAVLSTVLVIGSLPMMTGLSIPWIPSWLHHPWLQLVLTTPVLFWCGHSFLIGAWKAWKHKTADMNTLVTLGTSAAYVYSLFPTMLPPVVLKSFLPQGVTLPVYYETTAVVITLILLGRLLEHRAKGQTSQAIRKLMGLQAKTARVIRHGQAQDIPLAQVQVGDVVLVRPGETIPVDGIVMEGASSVDEAMVTGESVAVKKQPGDEVIGATINKTGSFQFQATRVGKDTVLAQIVKLVHQAQGSKAPIETLADQVTGWFVPVVIAIAMVTFGVWWMTTGNPTLAMINMVAVLVIACPCALGLATPTAVMVGTGKGAENGILIKNAESLELIHQLQTIVLDKTGTLTEGKPTVTDFITVGGIYDSSSELGSFTGSNEINLLQLAAVVESHSEHPLAEAVVRYAQSQGIKLQLPTPENFTAVAGSGVQAMVDHDHPLFSPEPAGGGLTASFAPLAPQFWGEIELKSPRIGGFRGLAAGGSEVNSSENSCKGKRLVQIGTKRWMEELGIKTNVTVQPNRSLADYQGDWEASSKTVVWIAVDGKVEGILGIADALKPASAEVVKALKRLGLEVVMLTGDNQQTADAIANEVGIHRVFAQVRPDQKASIISTLQKEGKIVAMVGDGINDAPALAQADVGIAIGTGTDVAIAASDLTLISGDLQGIITAIQLSRATFRTIRTNLFFAFIYNVLGIPIAAGVLFPIFGWLLNPIIAGAAMAFSSVSVVTNALRLRNFQPISGL</sequence>
<evidence type="ECO:0000259" key="17">
    <source>
        <dbReference type="PROSITE" id="PS50846"/>
    </source>
</evidence>
<evidence type="ECO:0000256" key="8">
    <source>
        <dbReference type="ARBA" id="ARBA00022796"/>
    </source>
</evidence>
<evidence type="ECO:0000256" key="9">
    <source>
        <dbReference type="ARBA" id="ARBA00022840"/>
    </source>
</evidence>
<evidence type="ECO:0000256" key="14">
    <source>
        <dbReference type="ARBA" id="ARBA00023136"/>
    </source>
</evidence>
<feature type="domain" description="HMA" evidence="17">
    <location>
        <begin position="2"/>
        <end position="76"/>
    </location>
</feature>
<evidence type="ECO:0000256" key="12">
    <source>
        <dbReference type="ARBA" id="ARBA00023008"/>
    </source>
</evidence>
<evidence type="ECO:0000313" key="18">
    <source>
        <dbReference type="EMBL" id="OLT60916.1"/>
    </source>
</evidence>
<dbReference type="SUPFAM" id="SSF81665">
    <property type="entry name" value="Calcium ATPase, transmembrane domain M"/>
    <property type="match status" value="1"/>
</dbReference>
<feature type="transmembrane region" description="Helical" evidence="16">
    <location>
        <begin position="206"/>
        <end position="225"/>
    </location>
</feature>
<keyword evidence="8" id="KW-0187">Copper transport</keyword>
<feature type="transmembrane region" description="Helical" evidence="16">
    <location>
        <begin position="811"/>
        <end position="829"/>
    </location>
</feature>
<dbReference type="PROSITE" id="PS01047">
    <property type="entry name" value="HMA_1"/>
    <property type="match status" value="1"/>
</dbReference>
<dbReference type="InterPro" id="IPR023299">
    <property type="entry name" value="ATPase_P-typ_cyto_dom_N"/>
</dbReference>
<keyword evidence="11 16" id="KW-1133">Transmembrane helix</keyword>
<dbReference type="CDD" id="cd00371">
    <property type="entry name" value="HMA"/>
    <property type="match status" value="1"/>
</dbReference>
<accession>A0A1U7N4R3</accession>
<keyword evidence="7 16" id="KW-0547">Nucleotide-binding</keyword>
<dbReference type="InterPro" id="IPR044492">
    <property type="entry name" value="P_typ_ATPase_HD_dom"/>
</dbReference>
<dbReference type="InterPro" id="IPR036163">
    <property type="entry name" value="HMA_dom_sf"/>
</dbReference>
<evidence type="ECO:0000256" key="7">
    <source>
        <dbReference type="ARBA" id="ARBA00022741"/>
    </source>
</evidence>
<dbReference type="InterPro" id="IPR008250">
    <property type="entry name" value="ATPase_P-typ_transduc_dom_A_sf"/>
</dbReference>
<dbReference type="EMBL" id="MKZS01000001">
    <property type="protein sequence ID" value="OLT60916.1"/>
    <property type="molecule type" value="Genomic_DNA"/>
</dbReference>
<dbReference type="SFLD" id="SFLDS00003">
    <property type="entry name" value="Haloacid_Dehalogenase"/>
    <property type="match status" value="1"/>
</dbReference>
<dbReference type="SUPFAM" id="SSF55008">
    <property type="entry name" value="HMA, heavy metal-associated domain"/>
    <property type="match status" value="1"/>
</dbReference>
<dbReference type="GO" id="GO:0140581">
    <property type="term" value="F:P-type monovalent copper transporter activity"/>
    <property type="evidence" value="ECO:0007669"/>
    <property type="project" value="UniProtKB-EC"/>
</dbReference>
<dbReference type="Pfam" id="PF00122">
    <property type="entry name" value="E1-E2_ATPase"/>
    <property type="match status" value="1"/>
</dbReference>
<dbReference type="SFLD" id="SFLDF00027">
    <property type="entry name" value="p-type_atpase"/>
    <property type="match status" value="1"/>
</dbReference>
<gene>
    <name evidence="18" type="ORF">BJP37_19770</name>
</gene>
<dbReference type="GO" id="GO:0043682">
    <property type="term" value="F:P-type divalent copper transporter activity"/>
    <property type="evidence" value="ECO:0007669"/>
    <property type="project" value="TreeGrafter"/>
</dbReference>
<dbReference type="Gene3D" id="2.70.150.10">
    <property type="entry name" value="Calcium-transporting ATPase, cytoplasmic transduction domain A"/>
    <property type="match status" value="1"/>
</dbReference>
<dbReference type="FunFam" id="3.40.50.1000:FF:000144">
    <property type="entry name" value="copper-transporting ATPase 1 isoform X2"/>
    <property type="match status" value="1"/>
</dbReference>
<dbReference type="GO" id="GO:0005507">
    <property type="term" value="F:copper ion binding"/>
    <property type="evidence" value="ECO:0007669"/>
    <property type="project" value="TreeGrafter"/>
</dbReference>
<dbReference type="InterPro" id="IPR036412">
    <property type="entry name" value="HAD-like_sf"/>
</dbReference>
<dbReference type="PANTHER" id="PTHR43520:SF8">
    <property type="entry name" value="P-TYPE CU(+) TRANSPORTER"/>
    <property type="match status" value="1"/>
</dbReference>
<proteinExistence type="inferred from homology"/>
<dbReference type="Proteomes" id="UP000186657">
    <property type="component" value="Unassembled WGS sequence"/>
</dbReference>
<dbReference type="PROSITE" id="PS50846">
    <property type="entry name" value="HMA_2"/>
    <property type="match status" value="1"/>
</dbReference>
<keyword evidence="16" id="KW-1003">Cell membrane</keyword>